<evidence type="ECO:0000256" key="1">
    <source>
        <dbReference type="SAM" id="SignalP"/>
    </source>
</evidence>
<accession>A0A5J6MTQ4</accession>
<feature type="signal peptide" evidence="1">
    <location>
        <begin position="1"/>
        <end position="22"/>
    </location>
</feature>
<dbReference type="OrthoDB" id="7359882at2"/>
<dbReference type="RefSeq" id="WP_151114770.1">
    <property type="nucleotide sequence ID" value="NZ_CP042582.1"/>
</dbReference>
<dbReference type="Proteomes" id="UP000325797">
    <property type="component" value="Chromosome"/>
</dbReference>
<dbReference type="KEGG" id="hadh:FRZ61_04540"/>
<evidence type="ECO:0000313" key="3">
    <source>
        <dbReference type="Proteomes" id="UP000325797"/>
    </source>
</evidence>
<sequence>MFRSLLVAALMAVGLEASTLQAAPIGSEVPVSLQPGEPPDGAWPVARRDLWSDDIDSSGAAAISKDFLDRLDDIIKRGDARDRNEALAFLFQHYIYWGRLDLDGKGADEMMVWIGVPGACGSAGCDATILGRRPRGWEGVAGFFLEEPTGNLCYSHAGPDGYPMLRSRREAVWWTGTKFDTICYLACNGWGDPYGESPEELATYTAEELKIRDQLRQLAWCGADQAN</sequence>
<feature type="chain" id="PRO_5023894614" evidence="1">
    <location>
        <begin position="23"/>
        <end position="227"/>
    </location>
</feature>
<evidence type="ECO:0000313" key="2">
    <source>
        <dbReference type="EMBL" id="QEX20537.1"/>
    </source>
</evidence>
<proteinExistence type="predicted"/>
<keyword evidence="1" id="KW-0732">Signal</keyword>
<dbReference type="AlphaFoldDB" id="A0A5J6MTQ4"/>
<dbReference type="EMBL" id="CP042582">
    <property type="protein sequence ID" value="QEX20537.1"/>
    <property type="molecule type" value="Genomic_DNA"/>
</dbReference>
<protein>
    <submittedName>
        <fullName evidence="2">Uncharacterized protein</fullName>
    </submittedName>
</protein>
<organism evidence="2 3">
    <name type="scientific">Hypericibacter adhaerens</name>
    <dbReference type="NCBI Taxonomy" id="2602016"/>
    <lineage>
        <taxon>Bacteria</taxon>
        <taxon>Pseudomonadati</taxon>
        <taxon>Pseudomonadota</taxon>
        <taxon>Alphaproteobacteria</taxon>
        <taxon>Rhodospirillales</taxon>
        <taxon>Dongiaceae</taxon>
        <taxon>Hypericibacter</taxon>
    </lineage>
</organism>
<reference evidence="2 3" key="1">
    <citation type="submission" date="2019-08" db="EMBL/GenBank/DDBJ databases">
        <title>Hyperibacter terrae gen. nov., sp. nov. and Hyperibacter viscosus sp. nov., two new members in the family Rhodospirillaceae isolated from the rhizosphere of Hypericum perforatum.</title>
        <authorList>
            <person name="Noviana Z."/>
        </authorList>
    </citation>
    <scope>NUCLEOTIDE SEQUENCE [LARGE SCALE GENOMIC DNA]</scope>
    <source>
        <strain evidence="2 3">R5959</strain>
    </source>
</reference>
<gene>
    <name evidence="2" type="ORF">FRZ61_04540</name>
</gene>
<name>A0A5J6MTQ4_9PROT</name>
<keyword evidence="3" id="KW-1185">Reference proteome</keyword>